<protein>
    <recommendedName>
        <fullName evidence="3 8">Pectate lyase</fullName>
        <ecNumber evidence="3 8">4.2.2.2</ecNumber>
    </recommendedName>
</protein>
<dbReference type="Pfam" id="PF00544">
    <property type="entry name" value="Pectate_lyase_4"/>
    <property type="match status" value="1"/>
</dbReference>
<evidence type="ECO:0000256" key="1">
    <source>
        <dbReference type="ARBA" id="ARBA00000695"/>
    </source>
</evidence>
<organism evidence="10 11">
    <name type="scientific">Ceratodon purpureus</name>
    <name type="common">Fire moss</name>
    <name type="synonym">Dicranum purpureum</name>
    <dbReference type="NCBI Taxonomy" id="3225"/>
    <lineage>
        <taxon>Eukaryota</taxon>
        <taxon>Viridiplantae</taxon>
        <taxon>Streptophyta</taxon>
        <taxon>Embryophyta</taxon>
        <taxon>Bryophyta</taxon>
        <taxon>Bryophytina</taxon>
        <taxon>Bryopsida</taxon>
        <taxon>Dicranidae</taxon>
        <taxon>Pseudoditrichales</taxon>
        <taxon>Ditrichaceae</taxon>
        <taxon>Ceratodon</taxon>
    </lineage>
</organism>
<reference evidence="10" key="1">
    <citation type="submission" date="2020-06" db="EMBL/GenBank/DDBJ databases">
        <title>WGS assembly of Ceratodon purpureus strain R40.</title>
        <authorList>
            <person name="Carey S.B."/>
            <person name="Jenkins J."/>
            <person name="Shu S."/>
            <person name="Lovell J.T."/>
            <person name="Sreedasyam A."/>
            <person name="Maumus F."/>
            <person name="Tiley G.P."/>
            <person name="Fernandez-Pozo N."/>
            <person name="Barry K."/>
            <person name="Chen C."/>
            <person name="Wang M."/>
            <person name="Lipzen A."/>
            <person name="Daum C."/>
            <person name="Saski C.A."/>
            <person name="Payton A.C."/>
            <person name="Mcbreen J.C."/>
            <person name="Conrad R.E."/>
            <person name="Kollar L.M."/>
            <person name="Olsson S."/>
            <person name="Huttunen S."/>
            <person name="Landis J.B."/>
            <person name="Wickett N.J."/>
            <person name="Johnson M.G."/>
            <person name="Rensing S.A."/>
            <person name="Grimwood J."/>
            <person name="Schmutz J."/>
            <person name="Mcdaniel S.F."/>
        </authorList>
    </citation>
    <scope>NUCLEOTIDE SEQUENCE</scope>
    <source>
        <strain evidence="10">R40</strain>
    </source>
</reference>
<dbReference type="InterPro" id="IPR018082">
    <property type="entry name" value="AmbAllergen"/>
</dbReference>
<dbReference type="EMBL" id="CM026425">
    <property type="protein sequence ID" value="KAG0576737.1"/>
    <property type="molecule type" value="Genomic_DNA"/>
</dbReference>
<dbReference type="GO" id="GO:0030570">
    <property type="term" value="F:pectate lyase activity"/>
    <property type="evidence" value="ECO:0007669"/>
    <property type="project" value="UniProtKB-EC"/>
</dbReference>
<evidence type="ECO:0000256" key="2">
    <source>
        <dbReference type="ARBA" id="ARBA00005220"/>
    </source>
</evidence>
<accession>A0A8T0I127</accession>
<dbReference type="InterPro" id="IPR012334">
    <property type="entry name" value="Pectin_lyas_fold"/>
</dbReference>
<dbReference type="InterPro" id="IPR002022">
    <property type="entry name" value="Pec_lyase"/>
</dbReference>
<feature type="domain" description="Pectate lyase" evidence="9">
    <location>
        <begin position="225"/>
        <end position="421"/>
    </location>
</feature>
<comment type="similarity">
    <text evidence="8">Belongs to the polysaccharide lyase 1 family.</text>
</comment>
<keyword evidence="4 8" id="KW-0479">Metal-binding</keyword>
<keyword evidence="11" id="KW-1185">Reference proteome</keyword>
<evidence type="ECO:0000313" key="11">
    <source>
        <dbReference type="Proteomes" id="UP000822688"/>
    </source>
</evidence>
<gene>
    <name evidence="10" type="ORF">KC19_5G104000</name>
</gene>
<dbReference type="EC" id="4.2.2.2" evidence="3 8"/>
<evidence type="ECO:0000256" key="6">
    <source>
        <dbReference type="ARBA" id="ARBA00022837"/>
    </source>
</evidence>
<evidence type="ECO:0000256" key="5">
    <source>
        <dbReference type="ARBA" id="ARBA00022729"/>
    </source>
</evidence>
<dbReference type="PANTHER" id="PTHR31683:SF187">
    <property type="entry name" value="PECTATE LYASE 18-RELATED"/>
    <property type="match status" value="1"/>
</dbReference>
<keyword evidence="5 8" id="KW-0732">Signal</keyword>
<feature type="signal peptide" evidence="8">
    <location>
        <begin position="1"/>
        <end position="27"/>
    </location>
</feature>
<comment type="cofactor">
    <cofactor evidence="8">
        <name>Ca(2+)</name>
        <dbReference type="ChEBI" id="CHEBI:29108"/>
    </cofactor>
    <text evidence="8">Binds 1 Ca(2+) ion. Required for its activity.</text>
</comment>
<comment type="caution">
    <text evidence="10">The sequence shown here is derived from an EMBL/GenBank/DDBJ whole genome shotgun (WGS) entry which is preliminary data.</text>
</comment>
<dbReference type="PRINTS" id="PR00807">
    <property type="entry name" value="AMBALLERGEN"/>
</dbReference>
<evidence type="ECO:0000256" key="8">
    <source>
        <dbReference type="RuleBase" id="RU361123"/>
    </source>
</evidence>
<dbReference type="GO" id="GO:0046872">
    <property type="term" value="F:metal ion binding"/>
    <property type="evidence" value="ECO:0007669"/>
    <property type="project" value="UniProtKB-KW"/>
</dbReference>
<evidence type="ECO:0000259" key="9">
    <source>
        <dbReference type="SMART" id="SM00656"/>
    </source>
</evidence>
<dbReference type="PANTHER" id="PTHR31683">
    <property type="entry name" value="PECTATE LYASE 18-RELATED"/>
    <property type="match status" value="1"/>
</dbReference>
<sequence length="494" mass="52975">MARPMMTRILVLLFLAVFASQLAASHGRPVARKATEASYDYADNGGASTLWNTESSFSSQTSSFTDSRSGVDNVDSYASGGVSEDIYVDSPEIVHLDPNSDDVFFDTSNAETVYKAPDHDGLSFSEYNVTEEKPEQMLDALAKAMGGCGTGNPIDDCWRCDANWRAHRQALASCAVGFGRNALGGKNGPIYVVTNNADDAQNPAPGTLRYGVTRDGPLWITFAKSMTIQLKAELWVSSYKTIDGRGAEVHITNQVTMKRVDHVILHGLHIHDVRPSGASAIRISPSKVVKKGTSEGDGIHIWGSNNIWVDHCYLAKATDGLVDITKGSTDVTVSNNYLTNHNKVMLLGASPKDTMDRNMRITVAFNKFGPGLVQRLPRARYGVVHVLNNDYSDGWGLYAIGGSEDPTILSQGNHFNAASTKEVTKRIDDGGPTFGGWQKWNWASSGDVFLGGAFFTGSGAAASSSGVYAKAFSTSSRPATIVPAITKSAGPLSL</sequence>
<dbReference type="SMART" id="SM00656">
    <property type="entry name" value="Amb_all"/>
    <property type="match status" value="1"/>
</dbReference>
<evidence type="ECO:0000313" key="10">
    <source>
        <dbReference type="EMBL" id="KAG0576737.1"/>
    </source>
</evidence>
<name>A0A8T0I127_CERPU</name>
<proteinExistence type="inferred from homology"/>
<comment type="pathway">
    <text evidence="2 8">Glycan metabolism; pectin degradation; 2-dehydro-3-deoxy-D-gluconate from pectin: step 2/5.</text>
</comment>
<dbReference type="InterPro" id="IPR045032">
    <property type="entry name" value="PEL"/>
</dbReference>
<evidence type="ECO:0000256" key="7">
    <source>
        <dbReference type="ARBA" id="ARBA00023239"/>
    </source>
</evidence>
<keyword evidence="7 8" id="KW-0456">Lyase</keyword>
<evidence type="ECO:0000256" key="4">
    <source>
        <dbReference type="ARBA" id="ARBA00022723"/>
    </source>
</evidence>
<feature type="chain" id="PRO_5035963147" description="Pectate lyase" evidence="8">
    <location>
        <begin position="28"/>
        <end position="494"/>
    </location>
</feature>
<dbReference type="SUPFAM" id="SSF51126">
    <property type="entry name" value="Pectin lyase-like"/>
    <property type="match status" value="1"/>
</dbReference>
<keyword evidence="6 8" id="KW-0106">Calcium</keyword>
<comment type="catalytic activity">
    <reaction evidence="1 8">
        <text>Eliminative cleavage of (1-&gt;4)-alpha-D-galacturonan to give oligosaccharides with 4-deoxy-alpha-D-galact-4-enuronosyl groups at their non-reducing ends.</text>
        <dbReference type="EC" id="4.2.2.2"/>
    </reaction>
</comment>
<evidence type="ECO:0000256" key="3">
    <source>
        <dbReference type="ARBA" id="ARBA00012272"/>
    </source>
</evidence>
<dbReference type="InterPro" id="IPR011050">
    <property type="entry name" value="Pectin_lyase_fold/virulence"/>
</dbReference>
<dbReference type="AlphaFoldDB" id="A0A8T0I127"/>
<dbReference type="Gene3D" id="2.160.20.10">
    <property type="entry name" value="Single-stranded right-handed beta-helix, Pectin lyase-like"/>
    <property type="match status" value="1"/>
</dbReference>
<dbReference type="Proteomes" id="UP000822688">
    <property type="component" value="Chromosome 5"/>
</dbReference>